<accession>A0A934Q757</accession>
<organism evidence="2 3">
    <name type="scientific">Leucobacter chromiisoli</name>
    <dbReference type="NCBI Taxonomy" id="2796471"/>
    <lineage>
        <taxon>Bacteria</taxon>
        <taxon>Bacillati</taxon>
        <taxon>Actinomycetota</taxon>
        <taxon>Actinomycetes</taxon>
        <taxon>Micrococcales</taxon>
        <taxon>Microbacteriaceae</taxon>
        <taxon>Leucobacter</taxon>
    </lineage>
</organism>
<gene>
    <name evidence="2" type="ORF">JD276_02590</name>
</gene>
<evidence type="ECO:0000313" key="3">
    <source>
        <dbReference type="Proteomes" id="UP000608530"/>
    </source>
</evidence>
<name>A0A934Q757_9MICO</name>
<dbReference type="Proteomes" id="UP000608530">
    <property type="component" value="Unassembled WGS sequence"/>
</dbReference>
<keyword evidence="3" id="KW-1185">Reference proteome</keyword>
<keyword evidence="1" id="KW-0472">Membrane</keyword>
<proteinExistence type="predicted"/>
<evidence type="ECO:0000256" key="1">
    <source>
        <dbReference type="SAM" id="Phobius"/>
    </source>
</evidence>
<keyword evidence="1" id="KW-0812">Transmembrane</keyword>
<dbReference type="AlphaFoldDB" id="A0A934Q757"/>
<comment type="caution">
    <text evidence="2">The sequence shown here is derived from an EMBL/GenBank/DDBJ whole genome shotgun (WGS) entry which is preliminary data.</text>
</comment>
<evidence type="ECO:0008006" key="4">
    <source>
        <dbReference type="Google" id="ProtNLM"/>
    </source>
</evidence>
<protein>
    <recommendedName>
        <fullName evidence="4">DUF4190 domain-containing protein</fullName>
    </recommendedName>
</protein>
<reference evidence="2" key="1">
    <citation type="submission" date="2020-12" db="EMBL/GenBank/DDBJ databases">
        <title>Leucobacter sp. CAS1, isolated from Chromium sludge.</title>
        <authorList>
            <person name="Xu Z."/>
        </authorList>
    </citation>
    <scope>NUCLEOTIDE SEQUENCE</scope>
    <source>
        <strain evidence="2">CSA1</strain>
    </source>
</reference>
<evidence type="ECO:0000313" key="2">
    <source>
        <dbReference type="EMBL" id="MBK0417924.1"/>
    </source>
</evidence>
<keyword evidence="1" id="KW-1133">Transmembrane helix</keyword>
<sequence>MASFVLGLVSVVSGWTFFAPLAGLILGIVALRRGTSERTLTIWGIALNGAMLALAALALIVVLSLLSFGIFTLPFLS</sequence>
<feature type="transmembrane region" description="Helical" evidence="1">
    <location>
        <begin position="52"/>
        <end position="76"/>
    </location>
</feature>
<dbReference type="EMBL" id="JAEHOH010000002">
    <property type="protein sequence ID" value="MBK0417924.1"/>
    <property type="molecule type" value="Genomic_DNA"/>
</dbReference>
<feature type="transmembrane region" description="Helical" evidence="1">
    <location>
        <begin position="6"/>
        <end position="31"/>
    </location>
</feature>